<sequence>MLIASIPVPNQSLCDLSNLFLKSASANSCFLVTSDTALKSKVGKV</sequence>
<evidence type="ECO:0000313" key="2">
    <source>
        <dbReference type="Proteomes" id="UP000070779"/>
    </source>
</evidence>
<dbReference type="Proteomes" id="UP000070779">
    <property type="component" value="Unassembled WGS sequence"/>
</dbReference>
<dbReference type="AlphaFoldDB" id="A0A139R7D7"/>
<evidence type="ECO:0000313" key="1">
    <source>
        <dbReference type="EMBL" id="KXU10659.1"/>
    </source>
</evidence>
<comment type="caution">
    <text evidence="1">The sequence shown here is derived from an EMBL/GenBank/DDBJ whole genome shotgun (WGS) entry which is preliminary data.</text>
</comment>
<name>A0A139R7D7_STRMT</name>
<organism evidence="1 2">
    <name type="scientific">Streptococcus mitis</name>
    <dbReference type="NCBI Taxonomy" id="28037"/>
    <lineage>
        <taxon>Bacteria</taxon>
        <taxon>Bacillati</taxon>
        <taxon>Bacillota</taxon>
        <taxon>Bacilli</taxon>
        <taxon>Lactobacillales</taxon>
        <taxon>Streptococcaceae</taxon>
        <taxon>Streptococcus</taxon>
        <taxon>Streptococcus mitis group</taxon>
    </lineage>
</organism>
<gene>
    <name evidence="1" type="ORF">SMIDD22_01944</name>
</gene>
<reference evidence="1 2" key="1">
    <citation type="submission" date="2016-01" db="EMBL/GenBank/DDBJ databases">
        <title>Highly variable Streptococcus oralis are common among viridans streptococci isolated from primates.</title>
        <authorList>
            <person name="Denapaite D."/>
            <person name="Rieger M."/>
            <person name="Koendgen S."/>
            <person name="Brueckner R."/>
            <person name="Ochigava I."/>
            <person name="Kappeler P."/>
            <person name="Maetz-Rensing K."/>
            <person name="Leendertz F."/>
            <person name="Hakenbeck R."/>
        </authorList>
    </citation>
    <scope>NUCLEOTIDE SEQUENCE [LARGE SCALE GENOMIC DNA]</scope>
    <source>
        <strain evidence="1 2">DD22</strain>
    </source>
</reference>
<proteinExistence type="predicted"/>
<protein>
    <submittedName>
        <fullName evidence="1">Uncharacterized protein</fullName>
    </submittedName>
</protein>
<dbReference type="EMBL" id="LQZD01000449">
    <property type="protein sequence ID" value="KXU10659.1"/>
    <property type="molecule type" value="Genomic_DNA"/>
</dbReference>
<accession>A0A139R7D7</accession>